<dbReference type="InterPro" id="IPR027417">
    <property type="entry name" value="P-loop_NTPase"/>
</dbReference>
<evidence type="ECO:0000313" key="5">
    <source>
        <dbReference type="Proteomes" id="UP000664795"/>
    </source>
</evidence>
<evidence type="ECO:0000256" key="2">
    <source>
        <dbReference type="ARBA" id="ARBA00022737"/>
    </source>
</evidence>
<dbReference type="SUPFAM" id="SSF52540">
    <property type="entry name" value="P-loop containing nucleoside triphosphate hydrolases"/>
    <property type="match status" value="1"/>
</dbReference>
<dbReference type="InterPro" id="IPR001611">
    <property type="entry name" value="Leu-rich_rpt"/>
</dbReference>
<dbReference type="Gene3D" id="3.40.50.10140">
    <property type="entry name" value="Toll/interleukin-1 receptor homology (TIR) domain"/>
    <property type="match status" value="1"/>
</dbReference>
<evidence type="ECO:0000313" key="4">
    <source>
        <dbReference type="EMBL" id="MBO0930865.1"/>
    </source>
</evidence>
<dbReference type="InterPro" id="IPR050836">
    <property type="entry name" value="SDS22/Internalin_LRR"/>
</dbReference>
<name>A0A939K048_9BACT</name>
<dbReference type="PANTHER" id="PTHR46652">
    <property type="entry name" value="LEUCINE-RICH REPEAT AND IQ DOMAIN-CONTAINING PROTEIN 1-RELATED"/>
    <property type="match status" value="1"/>
</dbReference>
<evidence type="ECO:0000259" key="3">
    <source>
        <dbReference type="Pfam" id="PF13676"/>
    </source>
</evidence>
<dbReference type="SUPFAM" id="SSF52200">
    <property type="entry name" value="Toll/Interleukin receptor TIR domain"/>
    <property type="match status" value="1"/>
</dbReference>
<comment type="caution">
    <text evidence="4">The sequence shown here is derived from an EMBL/GenBank/DDBJ whole genome shotgun (WGS) entry which is preliminary data.</text>
</comment>
<dbReference type="Gene3D" id="3.80.10.10">
    <property type="entry name" value="Ribonuclease Inhibitor"/>
    <property type="match status" value="1"/>
</dbReference>
<keyword evidence="2" id="KW-0677">Repeat</keyword>
<proteinExistence type="predicted"/>
<dbReference type="PANTHER" id="PTHR46652:SF3">
    <property type="entry name" value="LEUCINE-RICH REPEAT-CONTAINING PROTEIN 9"/>
    <property type="match status" value="1"/>
</dbReference>
<sequence>MSTPREAIAIIEKAYAENATFVDLGNCGLTELPEELFMLTKLEKLNLASFYYQQEKGWEKTANNGVPNQLETSDLERIRTFKHILRELYLSNTGITNVSALAELTQLQKLYLNDTGITDLSELVGLIRLRILDISSTGITDIGPLANLTQLEKLYLSNTAITDISPLAKLARLWVLYLIKTSITDLTPLIGLTQLRVINLSGMHIEDGAVIGQVLRNNPHLVRLWLDRGVPGIPEGLERDTEGLIDYFQKQHDALSRTEPNRSLKLILMGNTRAGKSQLLNRLLEQAYESNSASTDGLNVAVWSPRINGVAYRITCFDFGGQDFYHATHNLYLDNRALYLVLWHPQVVEQSQHLPLGYWLGNIDYFTDGQIDHNMSIWSIQSRADEAPREWTNSNHVILYNTDADGQFYLSIQEARNAKSRWKVEWDYFRQRLDRKIEALAEKATPSNYEIIAVRDEVLPRLRKQKRIVLLRADFDAQCLENDTLKQAGESNYDSTLTVLKAAGELLWYPNIADVANYIIVNPSRWAKFIFSMLGRDSMAQGDGEFTLHDLDQAIDASEVHTDEKEWLPTLFITLLQEYQLIFEKPDVLGRYVVPQYLPNQPLEHYLKSLLPITLVVQYEHYIPFWRITHFITQKATATATQKPHYWRYGIIYYEQDCTVMVRLQRPLLGGEISEMQAKLYIHVDGPVEVRIQMLTEILDFFGRVHQFISPNSPKLLLPEKTKSDILDSGLSYWFEQHEKPAFIKQIRFSVNDKQFFSVEDLLKTLRNGQKLMKCSAGEVLPIPALFYPLLNSQNTMPKRIFFSYAHADAQYRRELDVHFAALKRGQYVETWHDMEITPGEDWDKRIKDEIDRADLVLALISPDFMNSSYIWDQELPRMAEKFVPIFLRPCDFDETLIAPVQGLPKHYETGDNSVEKGIRWIVSSKWAYRDEAYLAVIEGLKRLLKK</sequence>
<accession>A0A939K048</accession>
<dbReference type="Pfam" id="PF12799">
    <property type="entry name" value="LRR_4"/>
    <property type="match status" value="2"/>
</dbReference>
<organism evidence="4 5">
    <name type="scientific">Fibrella aquatilis</name>
    <dbReference type="NCBI Taxonomy" id="2817059"/>
    <lineage>
        <taxon>Bacteria</taxon>
        <taxon>Pseudomonadati</taxon>
        <taxon>Bacteroidota</taxon>
        <taxon>Cytophagia</taxon>
        <taxon>Cytophagales</taxon>
        <taxon>Spirosomataceae</taxon>
        <taxon>Fibrella</taxon>
    </lineage>
</organism>
<keyword evidence="5" id="KW-1185">Reference proteome</keyword>
<dbReference type="InterPro" id="IPR035897">
    <property type="entry name" value="Toll_tir_struct_dom_sf"/>
</dbReference>
<keyword evidence="1" id="KW-0433">Leucine-rich repeat</keyword>
<dbReference type="Pfam" id="PF08477">
    <property type="entry name" value="Roc"/>
    <property type="match status" value="1"/>
</dbReference>
<dbReference type="Proteomes" id="UP000664795">
    <property type="component" value="Unassembled WGS sequence"/>
</dbReference>
<evidence type="ECO:0000256" key="1">
    <source>
        <dbReference type="ARBA" id="ARBA00022614"/>
    </source>
</evidence>
<protein>
    <submittedName>
        <fullName evidence="4">Leucine-rich repeat domain-containing protein</fullName>
    </submittedName>
</protein>
<dbReference type="InterPro" id="IPR032675">
    <property type="entry name" value="LRR_dom_sf"/>
</dbReference>
<dbReference type="AlphaFoldDB" id="A0A939K048"/>
<dbReference type="EMBL" id="JAFMYU010000004">
    <property type="protein sequence ID" value="MBO0930865.1"/>
    <property type="molecule type" value="Genomic_DNA"/>
</dbReference>
<dbReference type="RefSeq" id="WP_207334812.1">
    <property type="nucleotide sequence ID" value="NZ_JAFMYU010000004.1"/>
</dbReference>
<dbReference type="InterPro" id="IPR025875">
    <property type="entry name" value="Leu-rich_rpt_4"/>
</dbReference>
<dbReference type="GO" id="GO:0007165">
    <property type="term" value="P:signal transduction"/>
    <property type="evidence" value="ECO:0007669"/>
    <property type="project" value="InterPro"/>
</dbReference>
<dbReference type="Gene3D" id="3.40.50.300">
    <property type="entry name" value="P-loop containing nucleotide triphosphate hydrolases"/>
    <property type="match status" value="1"/>
</dbReference>
<gene>
    <name evidence="4" type="ORF">J2I48_07680</name>
</gene>
<dbReference type="Pfam" id="PF13676">
    <property type="entry name" value="TIR_2"/>
    <property type="match status" value="1"/>
</dbReference>
<reference evidence="4 5" key="1">
    <citation type="submission" date="2021-03" db="EMBL/GenBank/DDBJ databases">
        <title>Fibrella sp. HMF5036 genome sequencing and assembly.</title>
        <authorList>
            <person name="Kang H."/>
            <person name="Kim H."/>
            <person name="Bae S."/>
            <person name="Joh K."/>
        </authorList>
    </citation>
    <scope>NUCLEOTIDE SEQUENCE [LARGE SCALE GENOMIC DNA]</scope>
    <source>
        <strain evidence="4 5">HMF5036</strain>
    </source>
</reference>
<feature type="domain" description="TIR" evidence="3">
    <location>
        <begin position="801"/>
        <end position="895"/>
    </location>
</feature>
<dbReference type="PROSITE" id="PS51450">
    <property type="entry name" value="LRR"/>
    <property type="match status" value="3"/>
</dbReference>
<dbReference type="SUPFAM" id="SSF52058">
    <property type="entry name" value="L domain-like"/>
    <property type="match status" value="1"/>
</dbReference>
<dbReference type="InterPro" id="IPR000157">
    <property type="entry name" value="TIR_dom"/>
</dbReference>